<organism evidence="2 3">
    <name type="scientific">Flagellimonas flava</name>
    <dbReference type="NCBI Taxonomy" id="570519"/>
    <lineage>
        <taxon>Bacteria</taxon>
        <taxon>Pseudomonadati</taxon>
        <taxon>Bacteroidota</taxon>
        <taxon>Flavobacteriia</taxon>
        <taxon>Flavobacteriales</taxon>
        <taxon>Flavobacteriaceae</taxon>
        <taxon>Flagellimonas</taxon>
    </lineage>
</organism>
<dbReference type="OrthoDB" id="1441205at2"/>
<keyword evidence="1" id="KW-1133">Transmembrane helix</keyword>
<dbReference type="RefSeq" id="WP_073181773.1">
    <property type="nucleotide sequence ID" value="NZ_FQWL01000009.1"/>
</dbReference>
<keyword evidence="1" id="KW-0472">Membrane</keyword>
<dbReference type="PROSITE" id="PS00018">
    <property type="entry name" value="EF_HAND_1"/>
    <property type="match status" value="1"/>
</dbReference>
<feature type="transmembrane region" description="Helical" evidence="1">
    <location>
        <begin position="6"/>
        <end position="24"/>
    </location>
</feature>
<accession>A0A1M5PVJ9</accession>
<evidence type="ECO:0000313" key="2">
    <source>
        <dbReference type="EMBL" id="SHH05449.1"/>
    </source>
</evidence>
<reference evidence="3" key="1">
    <citation type="submission" date="2016-11" db="EMBL/GenBank/DDBJ databases">
        <authorList>
            <person name="Varghese N."/>
            <person name="Submissions S."/>
        </authorList>
    </citation>
    <scope>NUCLEOTIDE SEQUENCE [LARGE SCALE GENOMIC DNA]</scope>
    <source>
        <strain evidence="3">DSM 22638</strain>
    </source>
</reference>
<keyword evidence="3" id="KW-1185">Reference proteome</keyword>
<feature type="transmembrane region" description="Helical" evidence="1">
    <location>
        <begin position="36"/>
        <end position="59"/>
    </location>
</feature>
<name>A0A1M5PVJ9_9FLAO</name>
<proteinExistence type="predicted"/>
<dbReference type="Proteomes" id="UP000184532">
    <property type="component" value="Unassembled WGS sequence"/>
</dbReference>
<sequence length="129" mass="14846">MLGLSYNEIGILLGLFALGFLFLIQKRIPNNIKYIWKGAVLCFVLYVIILVFVEIRWYYISEHARSFDLNNNGFVDLHEYNEEALAAMNKMTQDTAKNFACVTVGMLSAAISFSYVLVEFVLIRFKTKK</sequence>
<keyword evidence="1" id="KW-0812">Transmembrane</keyword>
<dbReference type="STRING" id="570519.SAMN04488116_3370"/>
<dbReference type="EMBL" id="FQWL01000009">
    <property type="protein sequence ID" value="SHH05449.1"/>
    <property type="molecule type" value="Genomic_DNA"/>
</dbReference>
<evidence type="ECO:0000256" key="1">
    <source>
        <dbReference type="SAM" id="Phobius"/>
    </source>
</evidence>
<feature type="transmembrane region" description="Helical" evidence="1">
    <location>
        <begin position="99"/>
        <end position="123"/>
    </location>
</feature>
<dbReference type="AlphaFoldDB" id="A0A1M5PVJ9"/>
<gene>
    <name evidence="2" type="ORF">SAMN04488116_3370</name>
</gene>
<protein>
    <submittedName>
        <fullName evidence="2">Uncharacterized protein</fullName>
    </submittedName>
</protein>
<evidence type="ECO:0000313" key="3">
    <source>
        <dbReference type="Proteomes" id="UP000184532"/>
    </source>
</evidence>
<dbReference type="InterPro" id="IPR018247">
    <property type="entry name" value="EF_Hand_1_Ca_BS"/>
</dbReference>